<dbReference type="AlphaFoldDB" id="A0A318HPZ2"/>
<gene>
    <name evidence="2" type="ORF">EJ73_02773</name>
</gene>
<feature type="transmembrane region" description="Helical" evidence="1">
    <location>
        <begin position="49"/>
        <end position="73"/>
    </location>
</feature>
<keyword evidence="1" id="KW-1133">Transmembrane helix</keyword>
<accession>A0A318HPZ2</accession>
<reference evidence="2 3" key="1">
    <citation type="submission" date="2018-05" db="EMBL/GenBank/DDBJ databases">
        <title>Genomic Encyclopedia of Type Strains, Phase I: the one thousand microbial genomes (KMG-I) project.</title>
        <authorList>
            <person name="Kyrpides N."/>
        </authorList>
    </citation>
    <scope>NUCLEOTIDE SEQUENCE [LARGE SCALE GENOMIC DNA]</scope>
    <source>
        <strain evidence="2 3">DSM 15611</strain>
    </source>
</reference>
<name>A0A318HPZ2_9BACT</name>
<proteinExistence type="predicted"/>
<evidence type="ECO:0000313" key="3">
    <source>
        <dbReference type="Proteomes" id="UP000248314"/>
    </source>
</evidence>
<dbReference type="STRING" id="1122991.GCA_000613445_00192"/>
<dbReference type="Proteomes" id="UP000248314">
    <property type="component" value="Unassembled WGS sequence"/>
</dbReference>
<keyword evidence="1" id="KW-0812">Transmembrane</keyword>
<evidence type="ECO:0000256" key="1">
    <source>
        <dbReference type="SAM" id="Phobius"/>
    </source>
</evidence>
<sequence length="81" mass="9604">MKKVLIIYFSVAFLWFLIYCILISDVYLTIKYEIEVTKNDILVDKIYQISNTGIILNIIWFIISTAIMLILYIRKNYSKTA</sequence>
<evidence type="ECO:0000313" key="2">
    <source>
        <dbReference type="EMBL" id="PXX16503.1"/>
    </source>
</evidence>
<protein>
    <submittedName>
        <fullName evidence="2">Uncharacterized protein</fullName>
    </submittedName>
</protein>
<dbReference type="EMBL" id="QJJX01000065">
    <property type="protein sequence ID" value="PXX16503.1"/>
    <property type="molecule type" value="Genomic_DNA"/>
</dbReference>
<comment type="caution">
    <text evidence="2">The sequence shown here is derived from an EMBL/GenBank/DDBJ whole genome shotgun (WGS) entry which is preliminary data.</text>
</comment>
<organism evidence="2 3">
    <name type="scientific">Hoylesella shahii DSM 15611 = JCM 12083</name>
    <dbReference type="NCBI Taxonomy" id="1122991"/>
    <lineage>
        <taxon>Bacteria</taxon>
        <taxon>Pseudomonadati</taxon>
        <taxon>Bacteroidota</taxon>
        <taxon>Bacteroidia</taxon>
        <taxon>Bacteroidales</taxon>
        <taxon>Prevotellaceae</taxon>
        <taxon>Hoylesella</taxon>
    </lineage>
</organism>
<keyword evidence="3" id="KW-1185">Reference proteome</keyword>
<feature type="transmembrane region" description="Helical" evidence="1">
    <location>
        <begin position="6"/>
        <end position="28"/>
    </location>
</feature>
<keyword evidence="1" id="KW-0472">Membrane</keyword>